<proteinExistence type="predicted"/>
<keyword evidence="5 11" id="KW-0418">Kinase</keyword>
<evidence type="ECO:0000256" key="6">
    <source>
        <dbReference type="ARBA" id="ARBA00022840"/>
    </source>
</evidence>
<evidence type="ECO:0000256" key="4">
    <source>
        <dbReference type="ARBA" id="ARBA00022741"/>
    </source>
</evidence>
<dbReference type="EC" id="2.7.11.1" evidence="1"/>
<dbReference type="InterPro" id="IPR017441">
    <property type="entry name" value="Protein_kinase_ATP_BS"/>
</dbReference>
<name>A0ABU4GWR0_9MICO</name>
<evidence type="ECO:0000256" key="8">
    <source>
        <dbReference type="SAM" id="MobiDB-lite"/>
    </source>
</evidence>
<evidence type="ECO:0000256" key="9">
    <source>
        <dbReference type="SAM" id="Phobius"/>
    </source>
</evidence>
<evidence type="ECO:0000259" key="10">
    <source>
        <dbReference type="PROSITE" id="PS50011"/>
    </source>
</evidence>
<dbReference type="RefSeq" id="WP_318352038.1">
    <property type="nucleotide sequence ID" value="NZ_JAWQEV010000001.1"/>
</dbReference>
<keyword evidence="12" id="KW-1185">Reference proteome</keyword>
<dbReference type="PROSITE" id="PS00108">
    <property type="entry name" value="PROTEIN_KINASE_ST"/>
    <property type="match status" value="1"/>
</dbReference>
<dbReference type="Pfam" id="PF00069">
    <property type="entry name" value="Pkinase"/>
    <property type="match status" value="1"/>
</dbReference>
<dbReference type="PROSITE" id="PS00107">
    <property type="entry name" value="PROTEIN_KINASE_ATP"/>
    <property type="match status" value="1"/>
</dbReference>
<keyword evidence="9" id="KW-0472">Membrane</keyword>
<evidence type="ECO:0000256" key="7">
    <source>
        <dbReference type="PROSITE-ProRule" id="PRU10141"/>
    </source>
</evidence>
<gene>
    <name evidence="11" type="ORF">R8Z58_01780</name>
</gene>
<dbReference type="Proteomes" id="UP001283109">
    <property type="component" value="Unassembled WGS sequence"/>
</dbReference>
<dbReference type="PANTHER" id="PTHR43289">
    <property type="entry name" value="MITOGEN-ACTIVATED PROTEIN KINASE KINASE KINASE 20-RELATED"/>
    <property type="match status" value="1"/>
</dbReference>
<evidence type="ECO:0000256" key="2">
    <source>
        <dbReference type="ARBA" id="ARBA00022527"/>
    </source>
</evidence>
<dbReference type="CDD" id="cd14014">
    <property type="entry name" value="STKc_PknB_like"/>
    <property type="match status" value="1"/>
</dbReference>
<evidence type="ECO:0000256" key="1">
    <source>
        <dbReference type="ARBA" id="ARBA00012513"/>
    </source>
</evidence>
<dbReference type="GO" id="GO:0016301">
    <property type="term" value="F:kinase activity"/>
    <property type="evidence" value="ECO:0007669"/>
    <property type="project" value="UniProtKB-KW"/>
</dbReference>
<dbReference type="SMART" id="SM00220">
    <property type="entry name" value="S_TKc"/>
    <property type="match status" value="1"/>
</dbReference>
<dbReference type="Gene3D" id="3.30.200.20">
    <property type="entry name" value="Phosphorylase Kinase, domain 1"/>
    <property type="match status" value="1"/>
</dbReference>
<feature type="binding site" evidence="7">
    <location>
        <position position="49"/>
    </location>
    <ligand>
        <name>ATP</name>
        <dbReference type="ChEBI" id="CHEBI:30616"/>
    </ligand>
</feature>
<keyword evidence="9" id="KW-1133">Transmembrane helix</keyword>
<evidence type="ECO:0000256" key="5">
    <source>
        <dbReference type="ARBA" id="ARBA00022777"/>
    </source>
</evidence>
<keyword evidence="3" id="KW-0808">Transferase</keyword>
<comment type="caution">
    <text evidence="11">The sequence shown here is derived from an EMBL/GenBank/DDBJ whole genome shotgun (WGS) entry which is preliminary data.</text>
</comment>
<feature type="region of interest" description="Disordered" evidence="8">
    <location>
        <begin position="406"/>
        <end position="494"/>
    </location>
</feature>
<keyword evidence="9" id="KW-0812">Transmembrane</keyword>
<dbReference type="InterPro" id="IPR000719">
    <property type="entry name" value="Prot_kinase_dom"/>
</dbReference>
<dbReference type="InterPro" id="IPR008271">
    <property type="entry name" value="Ser/Thr_kinase_AS"/>
</dbReference>
<keyword evidence="4 7" id="KW-0547">Nucleotide-binding</keyword>
<protein>
    <recommendedName>
        <fullName evidence="1">non-specific serine/threonine protein kinase</fullName>
        <ecNumber evidence="1">2.7.11.1</ecNumber>
    </recommendedName>
</protein>
<dbReference type="EMBL" id="JAWQEV010000001">
    <property type="protein sequence ID" value="MDW4571503.1"/>
    <property type="molecule type" value="Genomic_DNA"/>
</dbReference>
<feature type="compositionally biased region" description="Gly residues" evidence="8">
    <location>
        <begin position="461"/>
        <end position="494"/>
    </location>
</feature>
<feature type="compositionally biased region" description="Low complexity" evidence="8">
    <location>
        <begin position="434"/>
        <end position="443"/>
    </location>
</feature>
<dbReference type="PROSITE" id="PS50011">
    <property type="entry name" value="PROTEIN_KINASE_DOM"/>
    <property type="match status" value="1"/>
</dbReference>
<accession>A0ABU4GWR0</accession>
<evidence type="ECO:0000256" key="3">
    <source>
        <dbReference type="ARBA" id="ARBA00022679"/>
    </source>
</evidence>
<dbReference type="SUPFAM" id="SSF56112">
    <property type="entry name" value="Protein kinase-like (PK-like)"/>
    <property type="match status" value="1"/>
</dbReference>
<keyword evidence="2" id="KW-0723">Serine/threonine-protein kinase</keyword>
<keyword evidence="6 7" id="KW-0067">ATP-binding</keyword>
<reference evidence="11 12" key="1">
    <citation type="submission" date="2023-11" db="EMBL/GenBank/DDBJ databases">
        <title>Draft genome sequence of Microbacterium arthrosphaerae JCM 30492.</title>
        <authorList>
            <person name="Zhang G."/>
            <person name="Ding Y."/>
        </authorList>
    </citation>
    <scope>NUCLEOTIDE SEQUENCE [LARGE SCALE GENOMIC DNA]</scope>
    <source>
        <strain evidence="11 12">JCM 30492</strain>
    </source>
</reference>
<evidence type="ECO:0000313" key="11">
    <source>
        <dbReference type="EMBL" id="MDW4571503.1"/>
    </source>
</evidence>
<feature type="transmembrane region" description="Helical" evidence="9">
    <location>
        <begin position="376"/>
        <end position="399"/>
    </location>
</feature>
<feature type="domain" description="Protein kinase" evidence="10">
    <location>
        <begin position="20"/>
        <end position="279"/>
    </location>
</feature>
<dbReference type="Gene3D" id="1.10.510.10">
    <property type="entry name" value="Transferase(Phosphotransferase) domain 1"/>
    <property type="match status" value="1"/>
</dbReference>
<organism evidence="11 12">
    <name type="scientific">Microbacterium arthrosphaerae</name>
    <dbReference type="NCBI Taxonomy" id="792652"/>
    <lineage>
        <taxon>Bacteria</taxon>
        <taxon>Bacillati</taxon>
        <taxon>Actinomycetota</taxon>
        <taxon>Actinomycetes</taxon>
        <taxon>Micrococcales</taxon>
        <taxon>Microbacteriaceae</taxon>
        <taxon>Microbacterium</taxon>
    </lineage>
</organism>
<evidence type="ECO:0000313" key="12">
    <source>
        <dbReference type="Proteomes" id="UP001283109"/>
    </source>
</evidence>
<sequence length="494" mass="51501">MTDLRESGEVSTGELLDHRYKLQERIGEGGMARVYRAEDIHLQRSVAVKVFREPTDGIDSVERALSETTLLASLSHHSLVTVFDARVGSDETSYLVMEHVDGITLRDLIERGPVDPRIVASIAIDIAEGLHVAHEHGVVHRDIKPSNVLLWSSPRPGWEWRAKLADFGIAYLMDSARVTTPGVIVGTMAYVAPEQARGGIPAPPADIYAFGLLLIESLTGERPFGDAEGIGTVVARLSSAPKIPESLHPSWQGLLRGMTAIRPDDRPTALEVVTTASRLAAMENALAREKADPSTAPVAAVVSAPATGPTQVFTALPPVPAPPVSSGATGGNGMLRRDARLAASAAAAGTADADATTSARALPVVPDDERRPSRRVLVIGAVLAALLALLLALGTLWFANSWLPSPEPAPTSPVEEQSPATPTEEAPAEETPVEEAPANAPVEDVTPAEDVTPVEAPPADTGGGGSDNSGPGNNNGNGNGNGPGSNSGNGRGNR</sequence>
<dbReference type="PANTHER" id="PTHR43289:SF6">
    <property type="entry name" value="SERINE_THREONINE-PROTEIN KINASE NEKL-3"/>
    <property type="match status" value="1"/>
</dbReference>
<dbReference type="InterPro" id="IPR011009">
    <property type="entry name" value="Kinase-like_dom_sf"/>
</dbReference>